<name>A0A0E9WMC0_ANGAN</name>
<reference evidence="2" key="2">
    <citation type="journal article" date="2015" name="Fish Shellfish Immunol.">
        <title>Early steps in the European eel (Anguilla anguilla)-Vibrio vulnificus interaction in the gills: Role of the RtxA13 toxin.</title>
        <authorList>
            <person name="Callol A."/>
            <person name="Pajuelo D."/>
            <person name="Ebbesson L."/>
            <person name="Teles M."/>
            <person name="MacKenzie S."/>
            <person name="Amaro C."/>
        </authorList>
    </citation>
    <scope>NUCLEOTIDE SEQUENCE</scope>
</reference>
<accession>A0A0E9WMC0</accession>
<reference evidence="2" key="1">
    <citation type="submission" date="2014-11" db="EMBL/GenBank/DDBJ databases">
        <authorList>
            <person name="Amaro Gonzalez C."/>
        </authorList>
    </citation>
    <scope>NUCLEOTIDE SEQUENCE</scope>
</reference>
<protein>
    <submittedName>
        <fullName evidence="2">Uncharacterized protein</fullName>
    </submittedName>
</protein>
<sequence>MKLNLAKVQFLSCDVCGFFISLLVFFIYLIFQFFQVYIQRQCLGYFGKPSPKKFTSF</sequence>
<evidence type="ECO:0000313" key="2">
    <source>
        <dbReference type="EMBL" id="JAH90623.1"/>
    </source>
</evidence>
<keyword evidence="1" id="KW-0812">Transmembrane</keyword>
<evidence type="ECO:0000256" key="1">
    <source>
        <dbReference type="SAM" id="Phobius"/>
    </source>
</evidence>
<feature type="transmembrane region" description="Helical" evidence="1">
    <location>
        <begin position="6"/>
        <end position="31"/>
    </location>
</feature>
<keyword evidence="1" id="KW-1133">Transmembrane helix</keyword>
<dbReference type="EMBL" id="GBXM01017954">
    <property type="protein sequence ID" value="JAH90623.1"/>
    <property type="molecule type" value="Transcribed_RNA"/>
</dbReference>
<keyword evidence="1" id="KW-0472">Membrane</keyword>
<dbReference type="AlphaFoldDB" id="A0A0E9WMC0"/>
<proteinExistence type="predicted"/>
<organism evidence="2">
    <name type="scientific">Anguilla anguilla</name>
    <name type="common">European freshwater eel</name>
    <name type="synonym">Muraena anguilla</name>
    <dbReference type="NCBI Taxonomy" id="7936"/>
    <lineage>
        <taxon>Eukaryota</taxon>
        <taxon>Metazoa</taxon>
        <taxon>Chordata</taxon>
        <taxon>Craniata</taxon>
        <taxon>Vertebrata</taxon>
        <taxon>Euteleostomi</taxon>
        <taxon>Actinopterygii</taxon>
        <taxon>Neopterygii</taxon>
        <taxon>Teleostei</taxon>
        <taxon>Anguilliformes</taxon>
        <taxon>Anguillidae</taxon>
        <taxon>Anguilla</taxon>
    </lineage>
</organism>